<keyword evidence="1" id="KW-0732">Signal</keyword>
<dbReference type="Proteomes" id="UP000624159">
    <property type="component" value="Unassembled WGS sequence"/>
</dbReference>
<evidence type="ECO:0000313" key="5">
    <source>
        <dbReference type="Proteomes" id="UP000624159"/>
    </source>
</evidence>
<evidence type="ECO:0000313" key="3">
    <source>
        <dbReference type="EMBL" id="VEI65437.1"/>
    </source>
</evidence>
<keyword evidence="5" id="KW-1185">Reference proteome</keyword>
<evidence type="ECO:0000313" key="4">
    <source>
        <dbReference type="Proteomes" id="UP000281904"/>
    </source>
</evidence>
<feature type="chain" id="PRO_5019533254" evidence="1">
    <location>
        <begin position="23"/>
        <end position="145"/>
    </location>
</feature>
<evidence type="ECO:0000256" key="1">
    <source>
        <dbReference type="SAM" id="SignalP"/>
    </source>
</evidence>
<feature type="signal peptide" evidence="1">
    <location>
        <begin position="1"/>
        <end position="22"/>
    </location>
</feature>
<proteinExistence type="predicted"/>
<sequence length="145" mass="15980">MFTTVRTMVFFALAMLPWPASPASLPYQAAIGSSPDNQLLCHNCGGSGKHTLIQGGGDVRQYHFVVETPHYTFLARQGRGACPYATWIAVNKTRATPYAEHFTVGCYPAQDFRAADGQNATTFSVYFRRGVTETIEFNHQQGGVR</sequence>
<dbReference type="Proteomes" id="UP000281904">
    <property type="component" value="Chromosome"/>
</dbReference>
<reference evidence="2 5" key="2">
    <citation type="submission" date="2020-11" db="EMBL/GenBank/DDBJ databases">
        <title>Enhanced detection system for hospital associated transmission using whole genome sequencing surveillance.</title>
        <authorList>
            <person name="Harrison L.H."/>
            <person name="Van Tyne D."/>
            <person name="Marsh J.W."/>
            <person name="Griffith M.P."/>
            <person name="Snyder D.J."/>
            <person name="Cooper V.S."/>
            <person name="Mustapha M."/>
        </authorList>
    </citation>
    <scope>NUCLEOTIDE SEQUENCE [LARGE SCALE GENOMIC DNA]</scope>
    <source>
        <strain evidence="2 5">SER00230</strain>
    </source>
</reference>
<reference evidence="3 4" key="1">
    <citation type="submission" date="2018-12" db="EMBL/GenBank/DDBJ databases">
        <authorList>
            <consortium name="Pathogen Informatics"/>
        </authorList>
    </citation>
    <scope>NUCLEOTIDE SEQUENCE [LARGE SCALE GENOMIC DNA]</scope>
    <source>
        <strain evidence="3 4">NCTC10036</strain>
    </source>
</reference>
<organism evidence="3 4">
    <name type="scientific">Serratia rubidaea</name>
    <name type="common">Serratia marinorubra</name>
    <dbReference type="NCBI Taxonomy" id="61652"/>
    <lineage>
        <taxon>Bacteria</taxon>
        <taxon>Pseudomonadati</taxon>
        <taxon>Pseudomonadota</taxon>
        <taxon>Gammaproteobacteria</taxon>
        <taxon>Enterobacterales</taxon>
        <taxon>Yersiniaceae</taxon>
        <taxon>Serratia</taxon>
    </lineage>
</organism>
<protein>
    <submittedName>
        <fullName evidence="3">Uncharacterized protein</fullName>
    </submittedName>
</protein>
<dbReference type="EMBL" id="JADULK010000005">
    <property type="protein sequence ID" value="MBH1930380.1"/>
    <property type="molecule type" value="Genomic_DNA"/>
</dbReference>
<name>A0A448SCK4_SERRU</name>
<dbReference type="AlphaFoldDB" id="A0A448SCK4"/>
<accession>A0A448SCK4</accession>
<gene>
    <name evidence="2" type="ORF">I5U13_12010</name>
    <name evidence="3" type="ORF">NCTC10036_02292</name>
</gene>
<dbReference type="EMBL" id="LR134493">
    <property type="protein sequence ID" value="VEI65437.1"/>
    <property type="molecule type" value="Genomic_DNA"/>
</dbReference>
<evidence type="ECO:0000313" key="2">
    <source>
        <dbReference type="EMBL" id="MBH1930380.1"/>
    </source>
</evidence>
<dbReference type="RefSeq" id="WP_126531396.1">
    <property type="nucleotide sequence ID" value="NZ_JADULK010000005.1"/>
</dbReference>